<sequence length="41" mass="4487">MNMTAALFGYGGFVLSMLAIGAAGYWKADELEAWAIRKFKS</sequence>
<dbReference type="RefSeq" id="WP_268870389.1">
    <property type="nucleotide sequence ID" value="NZ_QPJI01000039.1"/>
</dbReference>
<evidence type="ECO:0000256" key="1">
    <source>
        <dbReference type="SAM" id="Phobius"/>
    </source>
</evidence>
<name>A0A368X417_MARNT</name>
<organism evidence="2 3">
    <name type="scientific">Marinobacter nauticus</name>
    <name type="common">Marinobacter hydrocarbonoclasticus</name>
    <name type="synonym">Marinobacter aquaeolei</name>
    <dbReference type="NCBI Taxonomy" id="2743"/>
    <lineage>
        <taxon>Bacteria</taxon>
        <taxon>Pseudomonadati</taxon>
        <taxon>Pseudomonadota</taxon>
        <taxon>Gammaproteobacteria</taxon>
        <taxon>Pseudomonadales</taxon>
        <taxon>Marinobacteraceae</taxon>
        <taxon>Marinobacter</taxon>
    </lineage>
</organism>
<comment type="caution">
    <text evidence="2">The sequence shown here is derived from an EMBL/GenBank/DDBJ whole genome shotgun (WGS) entry which is preliminary data.</text>
</comment>
<reference evidence="2 3" key="1">
    <citation type="submission" date="2018-07" db="EMBL/GenBank/DDBJ databases">
        <title>Freshwater and sediment microbial communities from various areas in North America, analyzing microbe dynamics in response to fracking.</title>
        <authorList>
            <person name="Lamendella R."/>
        </authorList>
    </citation>
    <scope>NUCLEOTIDE SEQUENCE [LARGE SCALE GENOMIC DNA]</scope>
    <source>
        <strain evidence="2 3">105B</strain>
    </source>
</reference>
<evidence type="ECO:0000313" key="2">
    <source>
        <dbReference type="EMBL" id="RCW61936.1"/>
    </source>
</evidence>
<accession>A0A368X417</accession>
<keyword evidence="1" id="KW-0472">Membrane</keyword>
<dbReference type="Proteomes" id="UP000253647">
    <property type="component" value="Unassembled WGS sequence"/>
</dbReference>
<proteinExistence type="predicted"/>
<dbReference type="AlphaFoldDB" id="A0A368X417"/>
<evidence type="ECO:0000313" key="3">
    <source>
        <dbReference type="Proteomes" id="UP000253647"/>
    </source>
</evidence>
<feature type="transmembrane region" description="Helical" evidence="1">
    <location>
        <begin position="7"/>
        <end position="26"/>
    </location>
</feature>
<protein>
    <submittedName>
        <fullName evidence="2">Uncharacterized protein</fullName>
    </submittedName>
</protein>
<keyword evidence="1" id="KW-0812">Transmembrane</keyword>
<keyword evidence="1" id="KW-1133">Transmembrane helix</keyword>
<dbReference type="EMBL" id="QPJI01000039">
    <property type="protein sequence ID" value="RCW61936.1"/>
    <property type="molecule type" value="Genomic_DNA"/>
</dbReference>
<gene>
    <name evidence="2" type="ORF">DET61_1396</name>
</gene>